<dbReference type="Proteomes" id="UP001151699">
    <property type="component" value="Chromosome X"/>
</dbReference>
<keyword evidence="2" id="KW-1185">Reference proteome</keyword>
<proteinExistence type="predicted"/>
<name>A0A9Q0MYN1_9DIPT</name>
<reference evidence="1" key="1">
    <citation type="submission" date="2022-07" db="EMBL/GenBank/DDBJ databases">
        <authorList>
            <person name="Trinca V."/>
            <person name="Uliana J.V.C."/>
            <person name="Torres T.T."/>
            <person name="Ward R.J."/>
            <person name="Monesi N."/>
        </authorList>
    </citation>
    <scope>NUCLEOTIDE SEQUENCE</scope>
    <source>
        <strain evidence="1">HSMRA1968</strain>
        <tissue evidence="1">Whole embryos</tissue>
    </source>
</reference>
<protein>
    <submittedName>
        <fullName evidence="1">Uncharacterized protein</fullName>
    </submittedName>
</protein>
<comment type="caution">
    <text evidence="1">The sequence shown here is derived from an EMBL/GenBank/DDBJ whole genome shotgun (WGS) entry which is preliminary data.</text>
</comment>
<gene>
    <name evidence="1" type="ORF">Bhyg_12616</name>
</gene>
<accession>A0A9Q0MYN1</accession>
<organism evidence="1 2">
    <name type="scientific">Pseudolycoriella hygida</name>
    <dbReference type="NCBI Taxonomy" id="35572"/>
    <lineage>
        <taxon>Eukaryota</taxon>
        <taxon>Metazoa</taxon>
        <taxon>Ecdysozoa</taxon>
        <taxon>Arthropoda</taxon>
        <taxon>Hexapoda</taxon>
        <taxon>Insecta</taxon>
        <taxon>Pterygota</taxon>
        <taxon>Neoptera</taxon>
        <taxon>Endopterygota</taxon>
        <taxon>Diptera</taxon>
        <taxon>Nematocera</taxon>
        <taxon>Sciaroidea</taxon>
        <taxon>Sciaridae</taxon>
        <taxon>Pseudolycoriella</taxon>
    </lineage>
</organism>
<evidence type="ECO:0000313" key="2">
    <source>
        <dbReference type="Proteomes" id="UP001151699"/>
    </source>
</evidence>
<evidence type="ECO:0000313" key="1">
    <source>
        <dbReference type="EMBL" id="KAJ6639869.1"/>
    </source>
</evidence>
<dbReference type="AlphaFoldDB" id="A0A9Q0MYN1"/>
<sequence>MRKTPCRGANSLCKKTLGNILSGVCEGETY</sequence>
<dbReference type="EMBL" id="WJQU01000003">
    <property type="protein sequence ID" value="KAJ6639869.1"/>
    <property type="molecule type" value="Genomic_DNA"/>
</dbReference>